<feature type="region of interest" description="Disordered" evidence="1">
    <location>
        <begin position="142"/>
        <end position="162"/>
    </location>
</feature>
<feature type="region of interest" description="Disordered" evidence="1">
    <location>
        <begin position="69"/>
        <end position="113"/>
    </location>
</feature>
<sequence length="162" mass="17920">MCPNSISTTRGRDIEYDDQGRIVEWGIITKPTPHKFTIDRCQRRTASVETRCPTTGTVIRLTVAPEVGVTALDPPRRSYPSSTRAGSTQPRCKSPAAIRSTSSPPQPARDWQSRYPGMTVLPVAEAYSLLRPLADAILGGDRLHHGDTRMPYRPGQPLPDER</sequence>
<dbReference type="RefSeq" id="WP_161552030.1">
    <property type="nucleotide sequence ID" value="NZ_AP022314.1"/>
</dbReference>
<evidence type="ECO:0000313" key="2">
    <source>
        <dbReference type="EMBL" id="BBU20670.1"/>
    </source>
</evidence>
<dbReference type="InterPro" id="IPR004927">
    <property type="entry name" value="MerB"/>
</dbReference>
<dbReference type="Pfam" id="PF03243">
    <property type="entry name" value="MerB"/>
    <property type="match status" value="1"/>
</dbReference>
<name>A0AAD1GXU6_MYCXE</name>
<organism evidence="2 3">
    <name type="scientific">Mycobacterium xenopi</name>
    <dbReference type="NCBI Taxonomy" id="1789"/>
    <lineage>
        <taxon>Bacteria</taxon>
        <taxon>Bacillati</taxon>
        <taxon>Actinomycetota</taxon>
        <taxon>Actinomycetes</taxon>
        <taxon>Mycobacteriales</taxon>
        <taxon>Mycobacteriaceae</taxon>
        <taxon>Mycobacterium</taxon>
    </lineage>
</organism>
<protein>
    <recommendedName>
        <fullName evidence="4">Alkylmercury lyase</fullName>
    </recommendedName>
</protein>
<reference evidence="2 3" key="1">
    <citation type="submission" date="2019-12" db="EMBL/GenBank/DDBJ databases">
        <title>Complete genome sequence of Mycolicibacterium xenopi str. JCM15661T.</title>
        <authorList>
            <person name="Yoshida M."/>
            <person name="Fukano H."/>
            <person name="Asakura T."/>
            <person name="Hoshino Y."/>
        </authorList>
    </citation>
    <scope>NUCLEOTIDE SEQUENCE [LARGE SCALE GENOMIC DNA]</scope>
    <source>
        <strain evidence="2 3">JCM 15661T</strain>
    </source>
</reference>
<dbReference type="Gene3D" id="3.30.450.410">
    <property type="match status" value="1"/>
</dbReference>
<evidence type="ECO:0000256" key="1">
    <source>
        <dbReference type="SAM" id="MobiDB-lite"/>
    </source>
</evidence>
<dbReference type="KEGG" id="mxe:MYXE_04590"/>
<evidence type="ECO:0000313" key="3">
    <source>
        <dbReference type="Proteomes" id="UP000464624"/>
    </source>
</evidence>
<evidence type="ECO:0008006" key="4">
    <source>
        <dbReference type="Google" id="ProtNLM"/>
    </source>
</evidence>
<dbReference type="Proteomes" id="UP000464624">
    <property type="component" value="Chromosome"/>
</dbReference>
<proteinExistence type="predicted"/>
<dbReference type="InterPro" id="IPR053717">
    <property type="entry name" value="MerB_lyase_sf"/>
</dbReference>
<dbReference type="GO" id="GO:0018836">
    <property type="term" value="F:alkylmercury lyase activity"/>
    <property type="evidence" value="ECO:0007669"/>
    <property type="project" value="InterPro"/>
</dbReference>
<accession>A0AAD1GXU6</accession>
<dbReference type="EMBL" id="AP022314">
    <property type="protein sequence ID" value="BBU20670.1"/>
    <property type="molecule type" value="Genomic_DNA"/>
</dbReference>
<gene>
    <name evidence="2" type="ORF">MYXE_04590</name>
</gene>
<feature type="compositionally biased region" description="Polar residues" evidence="1">
    <location>
        <begin position="79"/>
        <end position="91"/>
    </location>
</feature>
<dbReference type="SUPFAM" id="SSF160387">
    <property type="entry name" value="NosL/MerB-like"/>
    <property type="match status" value="1"/>
</dbReference>
<dbReference type="AlphaFoldDB" id="A0AAD1GXU6"/>